<dbReference type="EMBL" id="JABWDY010024536">
    <property type="protein sequence ID" value="KAF5190172.1"/>
    <property type="molecule type" value="Genomic_DNA"/>
</dbReference>
<accession>A0A7J6W0P7</accession>
<evidence type="ECO:0000313" key="1">
    <source>
        <dbReference type="EMBL" id="KAF5190172.1"/>
    </source>
</evidence>
<sequence>MDKDKVCWYSPLSRLVSSCFCISEVDNSVEDPETALTTGPEATMVRAAKHFSTAHKVNFG</sequence>
<keyword evidence="2" id="KW-1185">Reference proteome</keyword>
<organism evidence="1 2">
    <name type="scientific">Thalictrum thalictroides</name>
    <name type="common">Rue-anemone</name>
    <name type="synonym">Anemone thalictroides</name>
    <dbReference type="NCBI Taxonomy" id="46969"/>
    <lineage>
        <taxon>Eukaryota</taxon>
        <taxon>Viridiplantae</taxon>
        <taxon>Streptophyta</taxon>
        <taxon>Embryophyta</taxon>
        <taxon>Tracheophyta</taxon>
        <taxon>Spermatophyta</taxon>
        <taxon>Magnoliopsida</taxon>
        <taxon>Ranunculales</taxon>
        <taxon>Ranunculaceae</taxon>
        <taxon>Thalictroideae</taxon>
        <taxon>Thalictrum</taxon>
    </lineage>
</organism>
<dbReference type="OrthoDB" id="1630091at2759"/>
<reference evidence="1 2" key="1">
    <citation type="submission" date="2020-06" db="EMBL/GenBank/DDBJ databases">
        <title>Transcriptomic and genomic resources for Thalictrum thalictroides and T. hernandezii: Facilitating candidate gene discovery in an emerging model plant lineage.</title>
        <authorList>
            <person name="Arias T."/>
            <person name="Riano-Pachon D.M."/>
            <person name="Di Stilio V.S."/>
        </authorList>
    </citation>
    <scope>NUCLEOTIDE SEQUENCE [LARGE SCALE GENOMIC DNA]</scope>
    <source>
        <strain evidence="2">cv. WT478/WT964</strain>
        <tissue evidence="1">Leaves</tissue>
    </source>
</reference>
<dbReference type="Proteomes" id="UP000554482">
    <property type="component" value="Unassembled WGS sequence"/>
</dbReference>
<name>A0A7J6W0P7_THATH</name>
<evidence type="ECO:0000313" key="2">
    <source>
        <dbReference type="Proteomes" id="UP000554482"/>
    </source>
</evidence>
<gene>
    <name evidence="1" type="ORF">FRX31_020240</name>
</gene>
<comment type="caution">
    <text evidence="1">The sequence shown here is derived from an EMBL/GenBank/DDBJ whole genome shotgun (WGS) entry which is preliminary data.</text>
</comment>
<protein>
    <submittedName>
        <fullName evidence="1">Uncharacterized protein</fullName>
    </submittedName>
</protein>
<dbReference type="AlphaFoldDB" id="A0A7J6W0P7"/>
<proteinExistence type="predicted"/>